<gene>
    <name evidence="5" type="ORF">EJ06DRAFT_517600</name>
</gene>
<feature type="compositionally biased region" description="Basic and acidic residues" evidence="3">
    <location>
        <begin position="355"/>
        <end position="364"/>
    </location>
</feature>
<feature type="compositionally biased region" description="Pro residues" evidence="3">
    <location>
        <begin position="719"/>
        <end position="732"/>
    </location>
</feature>
<feature type="compositionally biased region" description="Pro residues" evidence="3">
    <location>
        <begin position="875"/>
        <end position="884"/>
    </location>
</feature>
<feature type="compositionally biased region" description="Basic and acidic residues" evidence="3">
    <location>
        <begin position="316"/>
        <end position="326"/>
    </location>
</feature>
<reference evidence="5" key="1">
    <citation type="journal article" date="2020" name="Stud. Mycol.">
        <title>101 Dothideomycetes genomes: a test case for predicting lifestyles and emergence of pathogens.</title>
        <authorList>
            <person name="Haridas S."/>
            <person name="Albert R."/>
            <person name="Binder M."/>
            <person name="Bloem J."/>
            <person name="Labutti K."/>
            <person name="Salamov A."/>
            <person name="Andreopoulos B."/>
            <person name="Baker S."/>
            <person name="Barry K."/>
            <person name="Bills G."/>
            <person name="Bluhm B."/>
            <person name="Cannon C."/>
            <person name="Castanera R."/>
            <person name="Culley D."/>
            <person name="Daum C."/>
            <person name="Ezra D."/>
            <person name="Gonzalez J."/>
            <person name="Henrissat B."/>
            <person name="Kuo A."/>
            <person name="Liang C."/>
            <person name="Lipzen A."/>
            <person name="Lutzoni F."/>
            <person name="Magnuson J."/>
            <person name="Mondo S."/>
            <person name="Nolan M."/>
            <person name="Ohm R."/>
            <person name="Pangilinan J."/>
            <person name="Park H.-J."/>
            <person name="Ramirez L."/>
            <person name="Alfaro M."/>
            <person name="Sun H."/>
            <person name="Tritt A."/>
            <person name="Yoshinaga Y."/>
            <person name="Zwiers L.-H."/>
            <person name="Turgeon B."/>
            <person name="Goodwin S."/>
            <person name="Spatafora J."/>
            <person name="Crous P."/>
            <person name="Grigoriev I."/>
        </authorList>
    </citation>
    <scope>NUCLEOTIDE SEQUENCE</scope>
    <source>
        <strain evidence="5">CBS 262.69</strain>
    </source>
</reference>
<dbReference type="SUPFAM" id="SSF50044">
    <property type="entry name" value="SH3-domain"/>
    <property type="match status" value="1"/>
</dbReference>
<evidence type="ECO:0000256" key="1">
    <source>
        <dbReference type="ARBA" id="ARBA00022443"/>
    </source>
</evidence>
<accession>A0A6G1HIB3</accession>
<feature type="compositionally biased region" description="Basic and acidic residues" evidence="3">
    <location>
        <begin position="337"/>
        <end position="346"/>
    </location>
</feature>
<feature type="compositionally biased region" description="Basic and acidic residues" evidence="3">
    <location>
        <begin position="374"/>
        <end position="384"/>
    </location>
</feature>
<feature type="compositionally biased region" description="Basic and acidic residues" evidence="3">
    <location>
        <begin position="287"/>
        <end position="307"/>
    </location>
</feature>
<organism evidence="5 6">
    <name type="scientific">Trichodelitschia bisporula</name>
    <dbReference type="NCBI Taxonomy" id="703511"/>
    <lineage>
        <taxon>Eukaryota</taxon>
        <taxon>Fungi</taxon>
        <taxon>Dikarya</taxon>
        <taxon>Ascomycota</taxon>
        <taxon>Pezizomycotina</taxon>
        <taxon>Dothideomycetes</taxon>
        <taxon>Dothideomycetes incertae sedis</taxon>
        <taxon>Phaeotrichales</taxon>
        <taxon>Phaeotrichaceae</taxon>
        <taxon>Trichodelitschia</taxon>
    </lineage>
</organism>
<feature type="compositionally biased region" description="Pro residues" evidence="3">
    <location>
        <begin position="146"/>
        <end position="155"/>
    </location>
</feature>
<dbReference type="InterPro" id="IPR050670">
    <property type="entry name" value="STAM"/>
</dbReference>
<feature type="compositionally biased region" description="Pro residues" evidence="3">
    <location>
        <begin position="166"/>
        <end position="177"/>
    </location>
</feature>
<proteinExistence type="predicted"/>
<dbReference type="EMBL" id="ML996711">
    <property type="protein sequence ID" value="KAF2395803.1"/>
    <property type="molecule type" value="Genomic_DNA"/>
</dbReference>
<feature type="compositionally biased region" description="Pro residues" evidence="3">
    <location>
        <begin position="631"/>
        <end position="655"/>
    </location>
</feature>
<feature type="compositionally biased region" description="Low complexity" evidence="3">
    <location>
        <begin position="103"/>
        <end position="132"/>
    </location>
</feature>
<name>A0A6G1HIB3_9PEZI</name>
<keyword evidence="1 2" id="KW-0728">SH3 domain</keyword>
<feature type="region of interest" description="Disordered" evidence="3">
    <location>
        <begin position="262"/>
        <end position="916"/>
    </location>
</feature>
<feature type="compositionally biased region" description="Acidic residues" evidence="3">
    <location>
        <begin position="441"/>
        <end position="458"/>
    </location>
</feature>
<feature type="compositionally biased region" description="Acidic residues" evidence="3">
    <location>
        <begin position="413"/>
        <end position="425"/>
    </location>
</feature>
<dbReference type="InterPro" id="IPR001452">
    <property type="entry name" value="SH3_domain"/>
</dbReference>
<feature type="compositionally biased region" description="Basic and acidic residues" evidence="3">
    <location>
        <begin position="693"/>
        <end position="706"/>
    </location>
</feature>
<keyword evidence="6" id="KW-1185">Reference proteome</keyword>
<feature type="compositionally biased region" description="Basic and acidic residues" evidence="3">
    <location>
        <begin position="886"/>
        <end position="895"/>
    </location>
</feature>
<evidence type="ECO:0000259" key="4">
    <source>
        <dbReference type="PROSITE" id="PS50002"/>
    </source>
</evidence>
<feature type="region of interest" description="Disordered" evidence="3">
    <location>
        <begin position="62"/>
        <end position="229"/>
    </location>
</feature>
<dbReference type="OrthoDB" id="207120at2759"/>
<feature type="compositionally biased region" description="Gly residues" evidence="3">
    <location>
        <begin position="475"/>
        <end position="486"/>
    </location>
</feature>
<dbReference type="Gene3D" id="2.30.30.40">
    <property type="entry name" value="SH3 Domains"/>
    <property type="match status" value="1"/>
</dbReference>
<feature type="compositionally biased region" description="Pro residues" evidence="3">
    <location>
        <begin position="739"/>
        <end position="748"/>
    </location>
</feature>
<evidence type="ECO:0000256" key="2">
    <source>
        <dbReference type="PROSITE-ProRule" id="PRU00192"/>
    </source>
</evidence>
<feature type="compositionally biased region" description="Pro residues" evidence="3">
    <location>
        <begin position="837"/>
        <end position="867"/>
    </location>
</feature>
<dbReference type="Pfam" id="PF25459">
    <property type="entry name" value="AIM3_BBC1_C"/>
    <property type="match status" value="1"/>
</dbReference>
<feature type="compositionally biased region" description="Pro residues" evidence="3">
    <location>
        <begin position="265"/>
        <end position="284"/>
    </location>
</feature>
<dbReference type="CDD" id="cd11887">
    <property type="entry name" value="SH3_Bbc1"/>
    <property type="match status" value="1"/>
</dbReference>
<feature type="compositionally biased region" description="Pro residues" evidence="3">
    <location>
        <begin position="782"/>
        <end position="819"/>
    </location>
</feature>
<evidence type="ECO:0000313" key="6">
    <source>
        <dbReference type="Proteomes" id="UP000799640"/>
    </source>
</evidence>
<feature type="domain" description="SH3" evidence="4">
    <location>
        <begin position="3"/>
        <end position="66"/>
    </location>
</feature>
<dbReference type="Pfam" id="PF00018">
    <property type="entry name" value="SH3_1"/>
    <property type="match status" value="1"/>
</dbReference>
<dbReference type="InterPro" id="IPR057402">
    <property type="entry name" value="AIM3_BBC1_C"/>
</dbReference>
<dbReference type="InterPro" id="IPR035552">
    <property type="entry name" value="Mti1_SH3"/>
</dbReference>
<dbReference type="PANTHER" id="PTHR45929">
    <property type="entry name" value="JAK PATHWAY SIGNAL TRANSDUCTION ADAPTOR MOLECULE"/>
    <property type="match status" value="1"/>
</dbReference>
<dbReference type="PANTHER" id="PTHR45929:SF6">
    <property type="entry name" value="SH3 DOMAIN PROTEIN (AFU_ORTHOLOGUE AFUA_2G10320)"/>
    <property type="match status" value="1"/>
</dbReference>
<dbReference type="Proteomes" id="UP000799640">
    <property type="component" value="Unassembled WGS sequence"/>
</dbReference>
<dbReference type="SMART" id="SM00326">
    <property type="entry name" value="SH3"/>
    <property type="match status" value="1"/>
</dbReference>
<feature type="compositionally biased region" description="Basic and acidic residues" evidence="3">
    <location>
        <begin position="201"/>
        <end position="213"/>
    </location>
</feature>
<feature type="compositionally biased region" description="Acidic residues" evidence="3">
    <location>
        <begin position="549"/>
        <end position="558"/>
    </location>
</feature>
<feature type="compositionally biased region" description="Low complexity" evidence="3">
    <location>
        <begin position="327"/>
        <end position="336"/>
    </location>
</feature>
<evidence type="ECO:0000256" key="3">
    <source>
        <dbReference type="SAM" id="MobiDB-lite"/>
    </source>
</evidence>
<feature type="compositionally biased region" description="Pro residues" evidence="3">
    <location>
        <begin position="66"/>
        <end position="75"/>
    </location>
</feature>
<evidence type="ECO:0000313" key="5">
    <source>
        <dbReference type="EMBL" id="KAF2395803.1"/>
    </source>
</evidence>
<dbReference type="PROSITE" id="PS50002">
    <property type="entry name" value="SH3"/>
    <property type="match status" value="1"/>
</dbReference>
<protein>
    <recommendedName>
        <fullName evidence="4">SH3 domain-containing protein</fullName>
    </recommendedName>
</protein>
<feature type="region of interest" description="Disordered" evidence="3">
    <location>
        <begin position="989"/>
        <end position="1016"/>
    </location>
</feature>
<sequence length="1173" mass="125670">MAVSPFKVKAIYAYTSEHEDDLPFEVGQIITVTEEEDAEWYIGEFTAGGTFHSGLFPKNFVERYEPAPPPRPVRAPRPKPVDPPSAATEPPAVATPKSEHADPVPSVSSPPVRESTPEKPAASPELPASKPSESPEPAPKAVSSPEPVPKLPSPTKPKVASVVETRPPPAQAPPPTESNPAAASPTEARPPPAKVFPVVESKPKPPVEKKEMAKSPPGKAPPPVAEKPSSFRDRIAAFNKTSAPPIAPFKPSGLATTNFIKKPFVAPPPARNAYVPPPREPPPQKLYRRDEDPEIAERRAQDQENAEKAGMAAEEDAPKMSLKERIAALQKQQAEQAARRTETTHKEKPKRPPKKRLESHDTDASARGSFDADEPPRESLDTRRPPKTPDVAPREREIFSDANDADQSAAGETTEDAEGSTGVEDEEHKEHKPAPAVQPDVGEEEDSTEGEGEDEMDEETRRQLAIRERMAKLSGGMGLAGVFGPPGGIPMPGVAGNYKKKPPKPSSKEEEPPPPQQRVPMIPIPGMGRPVSPTSEATVTKEESAYDGPSDEIGELEDLIPTSPSRTEGPPLPGDKPTPKLPSRPTSMAEVPPPPAVRSPSPGSVSDDEASAAPGAFPLDSPTPTEEKRPPVPITSPPMSPTQARPPPPPPPAAPPHRHSLTKEALQRRIVGTNAGESEYEGDYDTDIASGAKHKDALKAHAREASLDDSITTEDLPIRGPPPLPPTLPPVTSPTLPRAVPPPPPAPTTQPRKSGEAPRPPIPRDAAEDDEYDPYRYAGPGAAPPAPPTPSAPPPLPASSSRPPAPRRAPTAPVPPIPAPAAQQDSPSDDDDDLYAAPPPRRSTDRPPPPPAPSGPPPKHGAPPPPISLQSPTATAPPPPPGRPRPSVDDSRPERPSFAGPPPRMSSDVGRAPTDTGYIAHDVDLARSSLWWTQPNTPPPVFSGRKDVLFEMEESTSSKRGGKTTIAKDVYVLFQDYSQTVISVRYDARNPSDATLDQRHEPPPPKARQDQLEAAHEQYGSRIAEDVQKLHNTVVGDGTPQALITELLKPLSTALSPVGTRAYGALVYANMGNASVQQWDEIRAGDIISFRNAKFQGKHGTMHAKYTAEVGKPDHVGVVAEWDGTKKKVRAWDQGRESRKVKSEGFRLGDLRSGEVRVWRVVGRGWVGWEGEA</sequence>
<dbReference type="InterPro" id="IPR036028">
    <property type="entry name" value="SH3-like_dom_sf"/>
</dbReference>
<feature type="compositionally biased region" description="Pro residues" evidence="3">
    <location>
        <begin position="570"/>
        <end position="582"/>
    </location>
</feature>
<dbReference type="AlphaFoldDB" id="A0A6G1HIB3"/>
<feature type="compositionally biased region" description="Basic and acidic residues" evidence="3">
    <location>
        <begin position="459"/>
        <end position="471"/>
    </location>
</feature>